<dbReference type="KEGG" id="msz:MSSIH_2601"/>
<dbReference type="GeneID" id="41606739"/>
<name>A0A0E3LB77_9EURY</name>
<proteinExistence type="predicted"/>
<sequence>MELDKRVSEIETELKIMKGEIKGLLVDIRDLVSKKENPFCSIQRLEASKLKIPETEECEGKQPDVTCNGENEMKPVAGISELGNQNVKNSENSLKLAGSLQGNSVQDVHKQEMHRLEIDRKIDTCTLVELMRWVDYAVRTIGHRNLEELLNLYTFTGHLPGETKEVIKNIAELSIEEPAGEDGVNMKDNIMVLSQLSAILNPEDFKKNIQPYYESSSGWKGKEEEKKEGLVFN</sequence>
<dbReference type="EMBL" id="CP009507">
    <property type="protein sequence ID" value="AKB33291.1"/>
    <property type="molecule type" value="Genomic_DNA"/>
</dbReference>
<dbReference type="RefSeq" id="WP_048173144.1">
    <property type="nucleotide sequence ID" value="NZ_CP009507.1"/>
</dbReference>
<protein>
    <recommendedName>
        <fullName evidence="3">Archaeal flagella protein FlaD/E domain-containing protein</fullName>
    </recommendedName>
</protein>
<evidence type="ECO:0008006" key="3">
    <source>
        <dbReference type="Google" id="ProtNLM"/>
    </source>
</evidence>
<dbReference type="AlphaFoldDB" id="A0A0E3LB77"/>
<evidence type="ECO:0000313" key="2">
    <source>
        <dbReference type="Proteomes" id="UP000033092"/>
    </source>
</evidence>
<dbReference type="PATRIC" id="fig|1434119.4.peg.3415"/>
<accession>A0A0E3LB77</accession>
<reference evidence="1 2" key="1">
    <citation type="submission" date="2014-07" db="EMBL/GenBank/DDBJ databases">
        <title>Methanogenic archaea and the global carbon cycle.</title>
        <authorList>
            <person name="Henriksen J.R."/>
            <person name="Luke J."/>
            <person name="Reinhart S."/>
            <person name="Benedict M.N."/>
            <person name="Youngblut N.D."/>
            <person name="Metcalf M.E."/>
            <person name="Whitaker R.J."/>
            <person name="Metcalf W.W."/>
        </authorList>
    </citation>
    <scope>NUCLEOTIDE SEQUENCE [LARGE SCALE GENOMIC DNA]</scope>
    <source>
        <strain evidence="1 2">HI350</strain>
    </source>
</reference>
<dbReference type="Proteomes" id="UP000033092">
    <property type="component" value="Chromosome"/>
</dbReference>
<dbReference type="HOGENOM" id="CLU_989051_0_0_2"/>
<dbReference type="GeneID" id="24861531"/>
<gene>
    <name evidence="1" type="ORF">MSSIH_2601</name>
</gene>
<evidence type="ECO:0000313" key="1">
    <source>
        <dbReference type="EMBL" id="AKB33291.1"/>
    </source>
</evidence>
<organism evidence="1 2">
    <name type="scientific">Methanosarcina siciliae HI350</name>
    <dbReference type="NCBI Taxonomy" id="1434119"/>
    <lineage>
        <taxon>Archaea</taxon>
        <taxon>Methanobacteriati</taxon>
        <taxon>Methanobacteriota</taxon>
        <taxon>Stenosarchaea group</taxon>
        <taxon>Methanomicrobia</taxon>
        <taxon>Methanosarcinales</taxon>
        <taxon>Methanosarcinaceae</taxon>
        <taxon>Methanosarcina</taxon>
    </lineage>
</organism>